<reference evidence="1 2" key="1">
    <citation type="submission" date="2024-10" db="EMBL/GenBank/DDBJ databases">
        <title>The Natural Products Discovery Center: Release of the First 8490 Sequenced Strains for Exploring Actinobacteria Biosynthetic Diversity.</title>
        <authorList>
            <person name="Kalkreuter E."/>
            <person name="Kautsar S.A."/>
            <person name="Yang D."/>
            <person name="Bader C.D."/>
            <person name="Teijaro C.N."/>
            <person name="Fluegel L."/>
            <person name="Davis C.M."/>
            <person name="Simpson J.R."/>
            <person name="Lauterbach L."/>
            <person name="Steele A.D."/>
            <person name="Gui C."/>
            <person name="Meng S."/>
            <person name="Li G."/>
            <person name="Viehrig K."/>
            <person name="Ye F."/>
            <person name="Su P."/>
            <person name="Kiefer A.F."/>
            <person name="Nichols A."/>
            <person name="Cepeda A.J."/>
            <person name="Yan W."/>
            <person name="Fan B."/>
            <person name="Jiang Y."/>
            <person name="Adhikari A."/>
            <person name="Zheng C.-J."/>
            <person name="Schuster L."/>
            <person name="Cowan T.M."/>
            <person name="Smanski M.J."/>
            <person name="Chevrette M.G."/>
            <person name="De Carvalho L.P.S."/>
            <person name="Shen B."/>
        </authorList>
    </citation>
    <scope>NUCLEOTIDE SEQUENCE [LARGE SCALE GENOMIC DNA]</scope>
    <source>
        <strain evidence="1 2">NPDC001390</strain>
    </source>
</reference>
<protein>
    <submittedName>
        <fullName evidence="1">Uncharacterized protein</fullName>
    </submittedName>
</protein>
<evidence type="ECO:0000313" key="2">
    <source>
        <dbReference type="Proteomes" id="UP001602058"/>
    </source>
</evidence>
<keyword evidence="2" id="KW-1185">Reference proteome</keyword>
<accession>A0ABW6UUA8</accession>
<comment type="caution">
    <text evidence="1">The sequence shown here is derived from an EMBL/GenBank/DDBJ whole genome shotgun (WGS) entry which is preliminary data.</text>
</comment>
<sequence>MTSTTTNLHTMATCVDMHGIHRGDQFAQPGNLPLFDISALAYLVAENVPAHQAPGVFFTDECASIALIESSEQAMTVIRAISAALDTDPCETDGKPDYIEHVSNWAATPAPFETQPPTTSEVIGCILRAAQAQHTAPNAA</sequence>
<dbReference type="EMBL" id="JBIAWJ010000031">
    <property type="protein sequence ID" value="MFF4527063.1"/>
    <property type="molecule type" value="Genomic_DNA"/>
</dbReference>
<dbReference type="RefSeq" id="WP_351086227.1">
    <property type="nucleotide sequence ID" value="NZ_JBEOZG010000037.1"/>
</dbReference>
<gene>
    <name evidence="1" type="ORF">ACFY1D_37460</name>
</gene>
<organism evidence="1 2">
    <name type="scientific">Streptomyces bluensis</name>
    <dbReference type="NCBI Taxonomy" id="33897"/>
    <lineage>
        <taxon>Bacteria</taxon>
        <taxon>Bacillati</taxon>
        <taxon>Actinomycetota</taxon>
        <taxon>Actinomycetes</taxon>
        <taxon>Kitasatosporales</taxon>
        <taxon>Streptomycetaceae</taxon>
        <taxon>Streptomyces</taxon>
    </lineage>
</organism>
<proteinExistence type="predicted"/>
<dbReference type="Proteomes" id="UP001602058">
    <property type="component" value="Unassembled WGS sequence"/>
</dbReference>
<name>A0ABW6UUA8_9ACTN</name>
<evidence type="ECO:0000313" key="1">
    <source>
        <dbReference type="EMBL" id="MFF4527063.1"/>
    </source>
</evidence>